<feature type="region of interest" description="Disordered" evidence="1">
    <location>
        <begin position="137"/>
        <end position="166"/>
    </location>
</feature>
<organism evidence="2">
    <name type="scientific">Arundo donax</name>
    <name type="common">Giant reed</name>
    <name type="synonym">Donax arundinaceus</name>
    <dbReference type="NCBI Taxonomy" id="35708"/>
    <lineage>
        <taxon>Eukaryota</taxon>
        <taxon>Viridiplantae</taxon>
        <taxon>Streptophyta</taxon>
        <taxon>Embryophyta</taxon>
        <taxon>Tracheophyta</taxon>
        <taxon>Spermatophyta</taxon>
        <taxon>Magnoliopsida</taxon>
        <taxon>Liliopsida</taxon>
        <taxon>Poales</taxon>
        <taxon>Poaceae</taxon>
        <taxon>PACMAD clade</taxon>
        <taxon>Arundinoideae</taxon>
        <taxon>Arundineae</taxon>
        <taxon>Arundo</taxon>
    </lineage>
</organism>
<proteinExistence type="predicted"/>
<protein>
    <submittedName>
        <fullName evidence="2">Uncharacterized protein</fullName>
    </submittedName>
</protein>
<name>A0A0A9EYA4_ARUDO</name>
<accession>A0A0A9EYA4</accession>
<dbReference type="EMBL" id="GBRH01192156">
    <property type="protein sequence ID" value="JAE05740.1"/>
    <property type="molecule type" value="Transcribed_RNA"/>
</dbReference>
<evidence type="ECO:0000313" key="2">
    <source>
        <dbReference type="EMBL" id="JAE05740.1"/>
    </source>
</evidence>
<evidence type="ECO:0000256" key="1">
    <source>
        <dbReference type="SAM" id="MobiDB-lite"/>
    </source>
</evidence>
<reference evidence="2" key="1">
    <citation type="submission" date="2014-09" db="EMBL/GenBank/DDBJ databases">
        <authorList>
            <person name="Magalhaes I.L.F."/>
            <person name="Oliveira U."/>
            <person name="Santos F.R."/>
            <person name="Vidigal T.H.D.A."/>
            <person name="Brescovit A.D."/>
            <person name="Santos A.J."/>
        </authorList>
    </citation>
    <scope>NUCLEOTIDE SEQUENCE</scope>
    <source>
        <tissue evidence="2">Shoot tissue taken approximately 20 cm above the soil surface</tissue>
    </source>
</reference>
<reference evidence="2" key="2">
    <citation type="journal article" date="2015" name="Data Brief">
        <title>Shoot transcriptome of the giant reed, Arundo donax.</title>
        <authorList>
            <person name="Barrero R.A."/>
            <person name="Guerrero F.D."/>
            <person name="Moolhuijzen P."/>
            <person name="Goolsby J.A."/>
            <person name="Tidwell J."/>
            <person name="Bellgard S.E."/>
            <person name="Bellgard M.I."/>
        </authorList>
    </citation>
    <scope>NUCLEOTIDE SEQUENCE</scope>
    <source>
        <tissue evidence="2">Shoot tissue taken approximately 20 cm above the soil surface</tissue>
    </source>
</reference>
<sequence length="302" mass="31064">MISSSIDALSVLLALGTSSCRAFILSAILSLRSRSAMLWGSVACPRLARTRCLGGAAAPACGCDGVPEAPPPPPPPPPPKPWPGIGDVCWRVVCSILRTWCCGWKCCCCCCWSDPAKLPPKTPPASPPAELAAAFSSACTSSPPGPPVPRESGRSMPLFPPPPPPAGEQPMPWSIMWCPCLRSASCCSTICFTAAASAPPPPGSPLIWCCRSRDASSADSSYSPPNCCGIPSVCAPPSGAFPPVAAADRSGQADGGRLPSIWSRKSSCTPPPALAAARRSSREIWPAAAMACISRAVGCIAR</sequence>
<dbReference type="AlphaFoldDB" id="A0A0A9EYA4"/>